<sequence length="105" mass="11658">MRHRPYGFRPSLRLTALLAAILISLTLWGLLYAAYAMMAWMWLGCLGILAILALVFYESGDFRNASWPLTILAYAFWPLTVVGVLVYLATGSGKQADTSARVSDR</sequence>
<protein>
    <submittedName>
        <fullName evidence="2">Uncharacterized protein</fullName>
    </submittedName>
</protein>
<feature type="transmembrane region" description="Helical" evidence="1">
    <location>
        <begin position="39"/>
        <end position="57"/>
    </location>
</feature>
<gene>
    <name evidence="2" type="ORF">LRX75_08725</name>
</gene>
<accession>A0A9X1NSB1</accession>
<proteinExistence type="predicted"/>
<keyword evidence="1" id="KW-0472">Membrane</keyword>
<organism evidence="2 3">
    <name type="scientific">Rhizobium quercicola</name>
    <dbReference type="NCBI Taxonomy" id="2901226"/>
    <lineage>
        <taxon>Bacteria</taxon>
        <taxon>Pseudomonadati</taxon>
        <taxon>Pseudomonadota</taxon>
        <taxon>Alphaproteobacteria</taxon>
        <taxon>Hyphomicrobiales</taxon>
        <taxon>Rhizobiaceae</taxon>
        <taxon>Rhizobium/Agrobacterium group</taxon>
        <taxon>Rhizobium</taxon>
    </lineage>
</organism>
<feature type="transmembrane region" description="Helical" evidence="1">
    <location>
        <begin position="69"/>
        <end position="89"/>
    </location>
</feature>
<evidence type="ECO:0000313" key="2">
    <source>
        <dbReference type="EMBL" id="MCD7109126.1"/>
    </source>
</evidence>
<evidence type="ECO:0000313" key="3">
    <source>
        <dbReference type="Proteomes" id="UP001139089"/>
    </source>
</evidence>
<dbReference type="EMBL" id="JAJOZR010000005">
    <property type="protein sequence ID" value="MCD7109126.1"/>
    <property type="molecule type" value="Genomic_DNA"/>
</dbReference>
<name>A0A9X1NSB1_9HYPH</name>
<evidence type="ECO:0000256" key="1">
    <source>
        <dbReference type="SAM" id="Phobius"/>
    </source>
</evidence>
<keyword evidence="1" id="KW-0812">Transmembrane</keyword>
<dbReference type="Proteomes" id="UP001139089">
    <property type="component" value="Unassembled WGS sequence"/>
</dbReference>
<keyword evidence="3" id="KW-1185">Reference proteome</keyword>
<dbReference type="AlphaFoldDB" id="A0A9X1NSB1"/>
<feature type="transmembrane region" description="Helical" evidence="1">
    <location>
        <begin position="12"/>
        <end position="33"/>
    </location>
</feature>
<comment type="caution">
    <text evidence="2">The sequence shown here is derived from an EMBL/GenBank/DDBJ whole genome shotgun (WGS) entry which is preliminary data.</text>
</comment>
<reference evidence="2" key="1">
    <citation type="submission" date="2021-12" db="EMBL/GenBank/DDBJ databases">
        <authorList>
            <person name="Li Y."/>
        </authorList>
    </citation>
    <scope>NUCLEOTIDE SEQUENCE</scope>
    <source>
        <strain evidence="2">DKSPLA3</strain>
    </source>
</reference>
<dbReference type="RefSeq" id="WP_231813526.1">
    <property type="nucleotide sequence ID" value="NZ_JAJOZR010000005.1"/>
</dbReference>
<keyword evidence="1" id="KW-1133">Transmembrane helix</keyword>